<accession>A0A2Z7D8G3</accession>
<reference evidence="1 2" key="1">
    <citation type="journal article" date="2015" name="Proc. Natl. Acad. Sci. U.S.A.">
        <title>The resurrection genome of Boea hygrometrica: A blueprint for survival of dehydration.</title>
        <authorList>
            <person name="Xiao L."/>
            <person name="Yang G."/>
            <person name="Zhang L."/>
            <person name="Yang X."/>
            <person name="Zhao S."/>
            <person name="Ji Z."/>
            <person name="Zhou Q."/>
            <person name="Hu M."/>
            <person name="Wang Y."/>
            <person name="Chen M."/>
            <person name="Xu Y."/>
            <person name="Jin H."/>
            <person name="Xiao X."/>
            <person name="Hu G."/>
            <person name="Bao F."/>
            <person name="Hu Y."/>
            <person name="Wan P."/>
            <person name="Li L."/>
            <person name="Deng X."/>
            <person name="Kuang T."/>
            <person name="Xiang C."/>
            <person name="Zhu J.K."/>
            <person name="Oliver M.J."/>
            <person name="He Y."/>
        </authorList>
    </citation>
    <scope>NUCLEOTIDE SEQUENCE [LARGE SCALE GENOMIC DNA]</scope>
    <source>
        <strain evidence="2">cv. XS01</strain>
    </source>
</reference>
<keyword evidence="2" id="KW-1185">Reference proteome</keyword>
<gene>
    <name evidence="1" type="ORF">F511_16476</name>
</gene>
<dbReference type="EMBL" id="KQ990531">
    <property type="protein sequence ID" value="KZV53141.1"/>
    <property type="molecule type" value="Genomic_DNA"/>
</dbReference>
<evidence type="ECO:0000313" key="1">
    <source>
        <dbReference type="EMBL" id="KZV53141.1"/>
    </source>
</evidence>
<dbReference type="AlphaFoldDB" id="A0A2Z7D8G3"/>
<protein>
    <submittedName>
        <fullName evidence="1">Long cell-linked locus protein</fullName>
    </submittedName>
</protein>
<evidence type="ECO:0000313" key="2">
    <source>
        <dbReference type="Proteomes" id="UP000250235"/>
    </source>
</evidence>
<name>A0A2Z7D8G3_9LAMI</name>
<dbReference type="Proteomes" id="UP000250235">
    <property type="component" value="Unassembled WGS sequence"/>
</dbReference>
<organism evidence="1 2">
    <name type="scientific">Dorcoceras hygrometricum</name>
    <dbReference type="NCBI Taxonomy" id="472368"/>
    <lineage>
        <taxon>Eukaryota</taxon>
        <taxon>Viridiplantae</taxon>
        <taxon>Streptophyta</taxon>
        <taxon>Embryophyta</taxon>
        <taxon>Tracheophyta</taxon>
        <taxon>Spermatophyta</taxon>
        <taxon>Magnoliopsida</taxon>
        <taxon>eudicotyledons</taxon>
        <taxon>Gunneridae</taxon>
        <taxon>Pentapetalae</taxon>
        <taxon>asterids</taxon>
        <taxon>lamiids</taxon>
        <taxon>Lamiales</taxon>
        <taxon>Gesneriaceae</taxon>
        <taxon>Didymocarpoideae</taxon>
        <taxon>Trichosporeae</taxon>
        <taxon>Loxocarpinae</taxon>
        <taxon>Dorcoceras</taxon>
    </lineage>
</organism>
<sequence length="129" mass="14797">MVQVRQLENEQKVKLEISCWVDACIEDERQYRAPHLPAGLLLAAMSRVIMVSQGVVELIQLVVPREMPPRHRGRARGHFPEEFEGQNEEVQRSIPLRRRARHVEDEVDELAACVDDMELVIASYLIDAA</sequence>
<proteinExistence type="predicted"/>